<dbReference type="InterPro" id="IPR050188">
    <property type="entry name" value="RluA_PseudoU_synthase"/>
</dbReference>
<dbReference type="EC" id="5.4.99.-" evidence="6"/>
<dbReference type="InterPro" id="IPR006225">
    <property type="entry name" value="PsdUridine_synth_RluC/D"/>
</dbReference>
<keyword evidence="5" id="KW-0694">RNA-binding</keyword>
<organism evidence="8 9">
    <name type="scientific">Parvibium lacunae</name>
    <dbReference type="NCBI Taxonomy" id="1888893"/>
    <lineage>
        <taxon>Bacteria</taxon>
        <taxon>Pseudomonadati</taxon>
        <taxon>Pseudomonadota</taxon>
        <taxon>Betaproteobacteria</taxon>
        <taxon>Burkholderiales</taxon>
        <taxon>Alcaligenaceae</taxon>
        <taxon>Parvibium</taxon>
    </lineage>
</organism>
<dbReference type="InterPro" id="IPR020103">
    <property type="entry name" value="PsdUridine_synth_cat_dom_sf"/>
</dbReference>
<dbReference type="Pfam" id="PF00849">
    <property type="entry name" value="PseudoU_synth_2"/>
    <property type="match status" value="1"/>
</dbReference>
<keyword evidence="9" id="KW-1185">Reference proteome</keyword>
<dbReference type="OrthoDB" id="9785808at2"/>
<dbReference type="NCBIfam" id="TIGR00005">
    <property type="entry name" value="rluA_subfam"/>
    <property type="match status" value="1"/>
</dbReference>
<dbReference type="CDD" id="cd00165">
    <property type="entry name" value="S4"/>
    <property type="match status" value="1"/>
</dbReference>
<dbReference type="GO" id="GO:0003723">
    <property type="term" value="F:RNA binding"/>
    <property type="evidence" value="ECO:0007669"/>
    <property type="project" value="UniProtKB-KW"/>
</dbReference>
<comment type="function">
    <text evidence="6">Responsible for synthesis of pseudouridine from uracil.</text>
</comment>
<evidence type="ECO:0000313" key="9">
    <source>
        <dbReference type="Proteomes" id="UP000252357"/>
    </source>
</evidence>
<keyword evidence="2 6" id="KW-0413">Isomerase</keyword>
<dbReference type="PANTHER" id="PTHR21600:SF44">
    <property type="entry name" value="RIBOSOMAL LARGE SUBUNIT PSEUDOURIDINE SYNTHASE D"/>
    <property type="match status" value="1"/>
</dbReference>
<dbReference type="Proteomes" id="UP000252357">
    <property type="component" value="Unassembled WGS sequence"/>
</dbReference>
<dbReference type="EMBL" id="QPGB01000001">
    <property type="protein sequence ID" value="RCS59946.1"/>
    <property type="molecule type" value="Genomic_DNA"/>
</dbReference>
<evidence type="ECO:0000256" key="4">
    <source>
        <dbReference type="PIRSR" id="PIRSR606225-1"/>
    </source>
</evidence>
<dbReference type="GO" id="GO:0000455">
    <property type="term" value="P:enzyme-directed rRNA pseudouridine synthesis"/>
    <property type="evidence" value="ECO:0007669"/>
    <property type="project" value="TreeGrafter"/>
</dbReference>
<dbReference type="PROSITE" id="PS50889">
    <property type="entry name" value="S4"/>
    <property type="match status" value="1"/>
</dbReference>
<evidence type="ECO:0000256" key="2">
    <source>
        <dbReference type="ARBA" id="ARBA00023235"/>
    </source>
</evidence>
<proteinExistence type="inferred from homology"/>
<feature type="active site" evidence="4">
    <location>
        <position position="133"/>
    </location>
</feature>
<dbReference type="PROSITE" id="PS01129">
    <property type="entry name" value="PSI_RLU"/>
    <property type="match status" value="1"/>
</dbReference>
<dbReference type="InterPro" id="IPR036986">
    <property type="entry name" value="S4_RNA-bd_sf"/>
</dbReference>
<evidence type="ECO:0000256" key="6">
    <source>
        <dbReference type="RuleBase" id="RU362028"/>
    </source>
</evidence>
<comment type="catalytic activity">
    <reaction evidence="6">
        <text>a uridine in RNA = a pseudouridine in RNA</text>
        <dbReference type="Rhea" id="RHEA:48348"/>
        <dbReference type="Rhea" id="RHEA-COMP:12068"/>
        <dbReference type="Rhea" id="RHEA-COMP:12069"/>
        <dbReference type="ChEBI" id="CHEBI:65314"/>
        <dbReference type="ChEBI" id="CHEBI:65315"/>
    </reaction>
</comment>
<evidence type="ECO:0000256" key="1">
    <source>
        <dbReference type="ARBA" id="ARBA00010876"/>
    </source>
</evidence>
<comment type="caution">
    <text evidence="8">The sequence shown here is derived from an EMBL/GenBank/DDBJ whole genome shotgun (WGS) entry which is preliminary data.</text>
</comment>
<reference evidence="8 9" key="1">
    <citation type="journal article" date="2018" name="Int. J. Syst. Evol. Microbiol.">
        <title>Parvibium lacunae gen. nov., sp. nov., a new member of the family Alcaligenaceae isolated from a freshwater pond.</title>
        <authorList>
            <person name="Chen W.M."/>
            <person name="Xie P.B."/>
            <person name="Hsu M.Y."/>
            <person name="Sheu S.Y."/>
        </authorList>
    </citation>
    <scope>NUCLEOTIDE SEQUENCE [LARGE SCALE GENOMIC DNA]</scope>
    <source>
        <strain evidence="8 9">KMB9</strain>
    </source>
</reference>
<dbReference type="Gene3D" id="3.30.2350.10">
    <property type="entry name" value="Pseudouridine synthase"/>
    <property type="match status" value="1"/>
</dbReference>
<sequence length="330" mass="35160">MAATGERLDKVVAQLFPQFSRARLLSWLQTGLVEIDGQALSDYSSKIKAKGGSRLTVTPMAAPETAAYVPAPLAPGMLNVIAADAAVIVLDKPAGLVVHPAAGNWQGTLLNGLLHAYPELAEIPRAGIVHRLDKETSGVMVVARTLTAQTELVRQLQARTVKREYRALVWGHVPAAGKITAPMGRDPRDRLKMAAFPATEAGAEPAPGTKTAVTHYQPLAYGLLCDTPVTWVACHLETGRTHQIRVHMQSQGWPLVGDPLYGKPLKTAQSATVVKVPAAMPFARQALHALHLQFIHPGEPHAEGTPPSAYTAPLASDLLTLLSQAGIQPC</sequence>
<dbReference type="PANTHER" id="PTHR21600">
    <property type="entry name" value="MITOCHONDRIAL RNA PSEUDOURIDINE SYNTHASE"/>
    <property type="match status" value="1"/>
</dbReference>
<feature type="domain" description="Pseudouridine synthase RsuA/RluA-like" evidence="7">
    <location>
        <begin position="87"/>
        <end position="250"/>
    </location>
</feature>
<comment type="catalytic activity">
    <reaction evidence="3">
        <text>uridine(1911/1915/1917) in 23S rRNA = pseudouridine(1911/1915/1917) in 23S rRNA</text>
        <dbReference type="Rhea" id="RHEA:42524"/>
        <dbReference type="Rhea" id="RHEA-COMP:10097"/>
        <dbReference type="Rhea" id="RHEA-COMP:10098"/>
        <dbReference type="ChEBI" id="CHEBI:65314"/>
        <dbReference type="ChEBI" id="CHEBI:65315"/>
        <dbReference type="EC" id="5.4.99.23"/>
    </reaction>
</comment>
<name>A0A368L8I6_9BURK</name>
<dbReference type="Gene3D" id="3.10.290.10">
    <property type="entry name" value="RNA-binding S4 domain"/>
    <property type="match status" value="1"/>
</dbReference>
<dbReference type="InterPro" id="IPR006224">
    <property type="entry name" value="PsdUridine_synth_RluA-like_CS"/>
</dbReference>
<evidence type="ECO:0000256" key="5">
    <source>
        <dbReference type="PROSITE-ProRule" id="PRU00182"/>
    </source>
</evidence>
<gene>
    <name evidence="8" type="ORF">DU000_03470</name>
</gene>
<dbReference type="InterPro" id="IPR006145">
    <property type="entry name" value="PsdUridine_synth_RsuA/RluA"/>
</dbReference>
<accession>A0A368L8I6</accession>
<comment type="similarity">
    <text evidence="1 6">Belongs to the pseudouridine synthase RluA family.</text>
</comment>
<dbReference type="SUPFAM" id="SSF55174">
    <property type="entry name" value="Alpha-L RNA-binding motif"/>
    <property type="match status" value="1"/>
</dbReference>
<evidence type="ECO:0000256" key="3">
    <source>
        <dbReference type="ARBA" id="ARBA00036882"/>
    </source>
</evidence>
<protein>
    <recommendedName>
        <fullName evidence="6">Pseudouridine synthase</fullName>
        <ecNumber evidence="6">5.4.99.-</ecNumber>
    </recommendedName>
</protein>
<dbReference type="SUPFAM" id="SSF55120">
    <property type="entry name" value="Pseudouridine synthase"/>
    <property type="match status" value="1"/>
</dbReference>
<dbReference type="AlphaFoldDB" id="A0A368L8I6"/>
<evidence type="ECO:0000259" key="7">
    <source>
        <dbReference type="Pfam" id="PF00849"/>
    </source>
</evidence>
<dbReference type="GO" id="GO:0160140">
    <property type="term" value="F:23S rRNA pseudouridine(1911/1915/1917) synthase activity"/>
    <property type="evidence" value="ECO:0007669"/>
    <property type="project" value="UniProtKB-EC"/>
</dbReference>
<evidence type="ECO:0000313" key="8">
    <source>
        <dbReference type="EMBL" id="RCS59946.1"/>
    </source>
</evidence>
<dbReference type="CDD" id="cd02869">
    <property type="entry name" value="PseudoU_synth_RluA_like"/>
    <property type="match status" value="1"/>
</dbReference>